<gene>
    <name evidence="1" type="ORF">GCM10009547_32590</name>
</gene>
<keyword evidence="2" id="KW-1185">Reference proteome</keyword>
<evidence type="ECO:0000313" key="2">
    <source>
        <dbReference type="Proteomes" id="UP001500957"/>
    </source>
</evidence>
<organism evidence="1 2">
    <name type="scientific">Sporichthya brevicatena</name>
    <dbReference type="NCBI Taxonomy" id="171442"/>
    <lineage>
        <taxon>Bacteria</taxon>
        <taxon>Bacillati</taxon>
        <taxon>Actinomycetota</taxon>
        <taxon>Actinomycetes</taxon>
        <taxon>Sporichthyales</taxon>
        <taxon>Sporichthyaceae</taxon>
        <taxon>Sporichthya</taxon>
    </lineage>
</organism>
<reference evidence="2" key="1">
    <citation type="journal article" date="2019" name="Int. J. Syst. Evol. Microbiol.">
        <title>The Global Catalogue of Microorganisms (GCM) 10K type strain sequencing project: providing services to taxonomists for standard genome sequencing and annotation.</title>
        <authorList>
            <consortium name="The Broad Institute Genomics Platform"/>
            <consortium name="The Broad Institute Genome Sequencing Center for Infectious Disease"/>
            <person name="Wu L."/>
            <person name="Ma J."/>
        </authorList>
    </citation>
    <scope>NUCLEOTIDE SEQUENCE [LARGE SCALE GENOMIC DNA]</scope>
    <source>
        <strain evidence="2">JCM 10671</strain>
    </source>
</reference>
<accession>A0ABP3S574</accession>
<dbReference type="Proteomes" id="UP001500957">
    <property type="component" value="Unassembled WGS sequence"/>
</dbReference>
<evidence type="ECO:0000313" key="1">
    <source>
        <dbReference type="EMBL" id="GAA0626590.1"/>
    </source>
</evidence>
<proteinExistence type="predicted"/>
<evidence type="ECO:0008006" key="3">
    <source>
        <dbReference type="Google" id="ProtNLM"/>
    </source>
</evidence>
<sequence>MSTRSTVLAATLGTLAARGAYAAARRRRGSDRRWERINHRGRSLTLLEGPAYTAGAATSVALTPGLSAPARAAGALAILGAGAIGAYDDLGGLRTQQAKGFAGHFAALREGRLTSGAVKAGGIGATSLAAAALVSVRPRDALIGGAVVAGYANLANLFDLRPGRALKFGLLHAPLVAAGGPSGALLAGPLGAAAGLLPADLREEAMLGDAGANALGAALGTAVLLRYGTRGRLVHLLGLAALTAASEKISFTRVIAATPPLRWFDELGRVPHPTAT</sequence>
<protein>
    <recommendedName>
        <fullName evidence="3">UDP-N-acetylmuramyl pentapeptide phosphotransferase/UDP-N-acetylglucosamine-1-phosphate transferase</fullName>
    </recommendedName>
</protein>
<dbReference type="EMBL" id="BAAAHE010000026">
    <property type="protein sequence ID" value="GAA0626590.1"/>
    <property type="molecule type" value="Genomic_DNA"/>
</dbReference>
<comment type="caution">
    <text evidence="1">The sequence shown here is derived from an EMBL/GenBank/DDBJ whole genome shotgun (WGS) entry which is preliminary data.</text>
</comment>
<dbReference type="RefSeq" id="WP_344606618.1">
    <property type="nucleotide sequence ID" value="NZ_BAAAHE010000026.1"/>
</dbReference>
<name>A0ABP3S574_9ACTN</name>